<dbReference type="PANTHER" id="PTHR31829">
    <property type="entry name" value="PYRIDOXAL 5'-PHOSPHATE SYNTHASE SUBUNIT SNZ1-RELATED"/>
    <property type="match status" value="1"/>
</dbReference>
<comment type="similarity">
    <text evidence="1 2">Belongs to the PdxS/SNZ family.</text>
</comment>
<keyword evidence="5" id="KW-1185">Reference proteome</keyword>
<dbReference type="GO" id="GO:0016843">
    <property type="term" value="F:amine-lyase activity"/>
    <property type="evidence" value="ECO:0007669"/>
    <property type="project" value="TreeGrafter"/>
</dbReference>
<dbReference type="GO" id="GO:0006520">
    <property type="term" value="P:amino acid metabolic process"/>
    <property type="evidence" value="ECO:0007669"/>
    <property type="project" value="TreeGrafter"/>
</dbReference>
<dbReference type="AlphaFoldDB" id="A0A830B7U1"/>
<comment type="caution">
    <text evidence="4">The sequence shown here is derived from an EMBL/GenBank/DDBJ whole genome shotgun (WGS) entry which is preliminary data.</text>
</comment>
<dbReference type="EMBL" id="BMAC01000020">
    <property type="protein sequence ID" value="GFP80563.1"/>
    <property type="molecule type" value="Genomic_DNA"/>
</dbReference>
<protein>
    <submittedName>
        <fullName evidence="4">Probable pyridoxal biosynthesis protein pdx1.2</fullName>
    </submittedName>
</protein>
<sequence length="130" mass="14249">MAQMLHGGAVVEVTNLDQAKTAELASACCVVFSDPPYKPGISRMPDPSLIKDIKQALSIPVMAKSRVGHFVEAQILESIGVDYIDEGEVLAITDEDHFINKHNFRSTFVCECCDLREALQSVWEGGKLGR</sequence>
<dbReference type="Proteomes" id="UP000653305">
    <property type="component" value="Unassembled WGS sequence"/>
</dbReference>
<evidence type="ECO:0000313" key="5">
    <source>
        <dbReference type="Proteomes" id="UP000653305"/>
    </source>
</evidence>
<dbReference type="InterPro" id="IPR001852">
    <property type="entry name" value="PdxS/SNZ"/>
</dbReference>
<evidence type="ECO:0000256" key="1">
    <source>
        <dbReference type="ARBA" id="ARBA00007281"/>
    </source>
</evidence>
<organism evidence="4 5">
    <name type="scientific">Phtheirospermum japonicum</name>
    <dbReference type="NCBI Taxonomy" id="374723"/>
    <lineage>
        <taxon>Eukaryota</taxon>
        <taxon>Viridiplantae</taxon>
        <taxon>Streptophyta</taxon>
        <taxon>Embryophyta</taxon>
        <taxon>Tracheophyta</taxon>
        <taxon>Spermatophyta</taxon>
        <taxon>Magnoliopsida</taxon>
        <taxon>eudicotyledons</taxon>
        <taxon>Gunneridae</taxon>
        <taxon>Pentapetalae</taxon>
        <taxon>asterids</taxon>
        <taxon>lamiids</taxon>
        <taxon>Lamiales</taxon>
        <taxon>Orobanchaceae</taxon>
        <taxon>Orobanchaceae incertae sedis</taxon>
        <taxon>Phtheirospermum</taxon>
    </lineage>
</organism>
<feature type="domain" description="PdxS/SNZ N-terminal" evidence="3">
    <location>
        <begin position="1"/>
        <end position="127"/>
    </location>
</feature>
<accession>A0A830B7U1</accession>
<reference evidence="4" key="1">
    <citation type="submission" date="2020-07" db="EMBL/GenBank/DDBJ databases">
        <title>Ethylene signaling mediates host invasion by parasitic plants.</title>
        <authorList>
            <person name="Yoshida S."/>
        </authorList>
    </citation>
    <scope>NUCLEOTIDE SEQUENCE</scope>
    <source>
        <strain evidence="4">Okayama</strain>
    </source>
</reference>
<dbReference type="SUPFAM" id="SSF110399">
    <property type="entry name" value="ThiG-like"/>
    <property type="match status" value="1"/>
</dbReference>
<dbReference type="PROSITE" id="PS51129">
    <property type="entry name" value="PDXS_SNZ_2"/>
    <property type="match status" value="1"/>
</dbReference>
<name>A0A830B7U1_9LAMI</name>
<dbReference type="Gene3D" id="3.20.20.70">
    <property type="entry name" value="Aldolase class I"/>
    <property type="match status" value="1"/>
</dbReference>
<gene>
    <name evidence="4" type="ORF">PHJA_000199700</name>
</gene>
<dbReference type="OrthoDB" id="1660966at2759"/>
<dbReference type="InterPro" id="IPR033755">
    <property type="entry name" value="PdxS/SNZ_N"/>
</dbReference>
<evidence type="ECO:0000313" key="4">
    <source>
        <dbReference type="EMBL" id="GFP80563.1"/>
    </source>
</evidence>
<dbReference type="GO" id="GO:0008615">
    <property type="term" value="P:pyridoxine biosynthetic process"/>
    <property type="evidence" value="ECO:0007669"/>
    <property type="project" value="TreeGrafter"/>
</dbReference>
<dbReference type="InterPro" id="IPR013785">
    <property type="entry name" value="Aldolase_TIM"/>
</dbReference>
<dbReference type="PANTHER" id="PTHR31829:SF2">
    <property type="entry name" value="PYRIDOXAL 5'-PHOSPHATE SYNTHASE-LIKE SUBUNIT PDX1.2"/>
    <property type="match status" value="1"/>
</dbReference>
<evidence type="ECO:0000256" key="2">
    <source>
        <dbReference type="PROSITE-ProRule" id="PRU00481"/>
    </source>
</evidence>
<evidence type="ECO:0000259" key="3">
    <source>
        <dbReference type="Pfam" id="PF01680"/>
    </source>
</evidence>
<dbReference type="GO" id="GO:0042823">
    <property type="term" value="P:pyridoxal phosphate biosynthetic process"/>
    <property type="evidence" value="ECO:0007669"/>
    <property type="project" value="InterPro"/>
</dbReference>
<dbReference type="Pfam" id="PF01680">
    <property type="entry name" value="SOR_SNZ"/>
    <property type="match status" value="1"/>
</dbReference>
<proteinExistence type="inferred from homology"/>